<dbReference type="EMBL" id="UINC01162966">
    <property type="protein sequence ID" value="SVD63009.1"/>
    <property type="molecule type" value="Genomic_DNA"/>
</dbReference>
<accession>A0A382WWK1</accession>
<sequence>LILLQEDKSFMFYLMYSFLRMI</sequence>
<organism evidence="1">
    <name type="scientific">marine metagenome</name>
    <dbReference type="NCBI Taxonomy" id="408172"/>
    <lineage>
        <taxon>unclassified sequences</taxon>
        <taxon>metagenomes</taxon>
        <taxon>ecological metagenomes</taxon>
    </lineage>
</organism>
<protein>
    <submittedName>
        <fullName evidence="1">Uncharacterized protein</fullName>
    </submittedName>
</protein>
<feature type="non-terminal residue" evidence="1">
    <location>
        <position position="22"/>
    </location>
</feature>
<name>A0A382WWK1_9ZZZZ</name>
<dbReference type="AlphaFoldDB" id="A0A382WWK1"/>
<proteinExistence type="predicted"/>
<feature type="non-terminal residue" evidence="1">
    <location>
        <position position="1"/>
    </location>
</feature>
<evidence type="ECO:0000313" key="1">
    <source>
        <dbReference type="EMBL" id="SVD63009.1"/>
    </source>
</evidence>
<gene>
    <name evidence="1" type="ORF">METZ01_LOCUS415863</name>
</gene>
<reference evidence="1" key="1">
    <citation type="submission" date="2018-05" db="EMBL/GenBank/DDBJ databases">
        <authorList>
            <person name="Lanie J.A."/>
            <person name="Ng W.-L."/>
            <person name="Kazmierczak K.M."/>
            <person name="Andrzejewski T.M."/>
            <person name="Davidsen T.M."/>
            <person name="Wayne K.J."/>
            <person name="Tettelin H."/>
            <person name="Glass J.I."/>
            <person name="Rusch D."/>
            <person name="Podicherti R."/>
            <person name="Tsui H.-C.T."/>
            <person name="Winkler M.E."/>
        </authorList>
    </citation>
    <scope>NUCLEOTIDE SEQUENCE</scope>
</reference>